<sequence>MTGTPPASTPAARTRGGGLRQASAPRPVAASLRLLRGAAPWKATAYLAGHVLLGPPMFALCTVTLVVTFALNITMLGLPLLLVAAAVLRGCAHIERMRVRLVAEPVQAAYRTVEPTGLLAAVKARWSDPATLRDVACLVVLFVPLLLLDALALALWVTTLALILVPTWYWAVPDGSAIVVLRVDTLPAACLAALAACLLALVTVHAVVGAAKLHSTVVRYVLGPRADPLAEAKRLLAEPGPLARPGLSESTTSHPGG</sequence>
<dbReference type="RefSeq" id="WP_098752416.1">
    <property type="nucleotide sequence ID" value="NZ_WHPN01000351.1"/>
</dbReference>
<dbReference type="Pfam" id="PF13796">
    <property type="entry name" value="Sensor"/>
    <property type="match status" value="1"/>
</dbReference>
<keyword evidence="2" id="KW-0812">Transmembrane</keyword>
<evidence type="ECO:0000313" key="5">
    <source>
        <dbReference type="Proteomes" id="UP000621266"/>
    </source>
</evidence>
<proteinExistence type="predicted"/>
<reference evidence="4 5" key="1">
    <citation type="submission" date="2019-10" db="EMBL/GenBank/DDBJ databases">
        <title>Streptomyces tenebrisbrunneis sp.nov., an endogenous actinomycete isolated from of Lycium ruthenicum.</title>
        <authorList>
            <person name="Ma L."/>
        </authorList>
    </citation>
    <scope>NUCLEOTIDE SEQUENCE [LARGE SCALE GENOMIC DNA]</scope>
    <source>
        <strain evidence="4 5">TRM 66187</strain>
    </source>
</reference>
<dbReference type="InterPro" id="IPR025828">
    <property type="entry name" value="Put_sensor_dom"/>
</dbReference>
<keyword evidence="2" id="KW-0472">Membrane</keyword>
<feature type="region of interest" description="Disordered" evidence="1">
    <location>
        <begin position="1"/>
        <end position="24"/>
    </location>
</feature>
<keyword evidence="2" id="KW-1133">Transmembrane helix</keyword>
<feature type="transmembrane region" description="Helical" evidence="2">
    <location>
        <begin position="57"/>
        <end position="88"/>
    </location>
</feature>
<comment type="caution">
    <text evidence="4">The sequence shown here is derived from an EMBL/GenBank/DDBJ whole genome shotgun (WGS) entry which is preliminary data.</text>
</comment>
<evidence type="ECO:0000259" key="3">
    <source>
        <dbReference type="Pfam" id="PF13796"/>
    </source>
</evidence>
<evidence type="ECO:0000256" key="1">
    <source>
        <dbReference type="SAM" id="MobiDB-lite"/>
    </source>
</evidence>
<protein>
    <recommendedName>
        <fullName evidence="3">Putative sensor domain-containing protein</fullName>
    </recommendedName>
</protein>
<accession>A0ABQ7FHR2</accession>
<feature type="transmembrane region" description="Helical" evidence="2">
    <location>
        <begin position="135"/>
        <end position="165"/>
    </location>
</feature>
<dbReference type="Proteomes" id="UP000621266">
    <property type="component" value="Unassembled WGS sequence"/>
</dbReference>
<organism evidence="4 5">
    <name type="scientific">Streptomyces lycii</name>
    <dbReference type="NCBI Taxonomy" id="2654337"/>
    <lineage>
        <taxon>Bacteria</taxon>
        <taxon>Bacillati</taxon>
        <taxon>Actinomycetota</taxon>
        <taxon>Actinomycetes</taxon>
        <taxon>Kitasatosporales</taxon>
        <taxon>Streptomycetaceae</taxon>
        <taxon>Streptomyces</taxon>
    </lineage>
</organism>
<feature type="transmembrane region" description="Helical" evidence="2">
    <location>
        <begin position="185"/>
        <end position="211"/>
    </location>
</feature>
<keyword evidence="5" id="KW-1185">Reference proteome</keyword>
<evidence type="ECO:0000313" key="4">
    <source>
        <dbReference type="EMBL" id="KAF4406792.1"/>
    </source>
</evidence>
<name>A0ABQ7FHR2_9ACTN</name>
<feature type="domain" description="Putative sensor" evidence="3">
    <location>
        <begin position="46"/>
        <end position="221"/>
    </location>
</feature>
<gene>
    <name evidence="4" type="ORF">GCU69_23390</name>
</gene>
<evidence type="ECO:0000256" key="2">
    <source>
        <dbReference type="SAM" id="Phobius"/>
    </source>
</evidence>
<dbReference type="EMBL" id="WHPN01000351">
    <property type="protein sequence ID" value="KAF4406792.1"/>
    <property type="molecule type" value="Genomic_DNA"/>
</dbReference>